<dbReference type="InterPro" id="IPR009045">
    <property type="entry name" value="Zn_M74/Hedgehog-like"/>
</dbReference>
<dbReference type="GO" id="GO:0008237">
    <property type="term" value="F:metallopeptidase activity"/>
    <property type="evidence" value="ECO:0007669"/>
    <property type="project" value="UniProtKB-KW"/>
</dbReference>
<dbReference type="Proteomes" id="UP000019246">
    <property type="component" value="Unassembled WGS sequence"/>
</dbReference>
<dbReference type="InterPro" id="IPR001789">
    <property type="entry name" value="Sig_transdc_resp-reg_receiver"/>
</dbReference>
<dbReference type="GO" id="GO:0071555">
    <property type="term" value="P:cell wall organization"/>
    <property type="evidence" value="ECO:0007669"/>
    <property type="project" value="UniProtKB-KW"/>
</dbReference>
<evidence type="ECO:0000256" key="1">
    <source>
        <dbReference type="PROSITE-ProRule" id="PRU00169"/>
    </source>
</evidence>
<dbReference type="SUPFAM" id="SSF55166">
    <property type="entry name" value="Hedgehog/DD-peptidase"/>
    <property type="match status" value="1"/>
</dbReference>
<reference evidence="3 4" key="1">
    <citation type="journal article" date="2014" name="Int. J. Syst. Evol. Microbiol.">
        <title>Listeria floridensis sp. nov., Listeria aquatica sp. nov., Listeria cornellensis sp. nov., Listeria riparia sp. nov. and Listeria grandensis sp. nov., from agricultural and natural environments.</title>
        <authorList>
            <person name="den Bakker H.C."/>
            <person name="Warchocki S."/>
            <person name="Wright E.M."/>
            <person name="Allred A.F."/>
            <person name="Ahlstrom C."/>
            <person name="Manuel C.S."/>
            <person name="Stasiewicz M.J."/>
            <person name="Burrell A."/>
            <person name="Roof S."/>
            <person name="Strawn L."/>
            <person name="Fortes E.D."/>
            <person name="Nightingale K.K."/>
            <person name="Kephart D."/>
            <person name="Wiedmann M."/>
        </authorList>
    </citation>
    <scope>NUCLEOTIDE SEQUENCE [LARGE SCALE GENOMIC DNA]</scope>
    <source>
        <strain evidence="3 4">FSL S10-1188</strain>
    </source>
</reference>
<dbReference type="PATRIC" id="fig|1265818.5.peg.1040"/>
<sequence length="93" mass="11192">MYTRNEVINGDMILVIMDIEGFELFYENSYQLVILDIMLPGMTGHELLREIRKISDTPILMDKFGFESLKQEWWHYSLKDEIYPNKYFDFLVS</sequence>
<dbReference type="Gene3D" id="3.40.50.2300">
    <property type="match status" value="1"/>
</dbReference>
<proteinExistence type="predicted"/>
<name>W7B120_9LIST</name>
<dbReference type="GO" id="GO:0000160">
    <property type="term" value="P:phosphorelay signal transduction system"/>
    <property type="evidence" value="ECO:0007669"/>
    <property type="project" value="InterPro"/>
</dbReference>
<dbReference type="STRING" id="1265818.MAQA_05248"/>
<dbReference type="SUPFAM" id="SSF52172">
    <property type="entry name" value="CheY-like"/>
    <property type="match status" value="1"/>
</dbReference>
<accession>W7B120</accession>
<dbReference type="AlphaFoldDB" id="W7B120"/>
<protein>
    <submittedName>
        <fullName evidence="3">DNA-binding response regulator VanRB</fullName>
    </submittedName>
</protein>
<evidence type="ECO:0000313" key="4">
    <source>
        <dbReference type="Proteomes" id="UP000019246"/>
    </source>
</evidence>
<keyword evidence="3" id="KW-0238">DNA-binding</keyword>
<organism evidence="3 4">
    <name type="scientific">Listeria aquatica FSL S10-1188</name>
    <dbReference type="NCBI Taxonomy" id="1265818"/>
    <lineage>
        <taxon>Bacteria</taxon>
        <taxon>Bacillati</taxon>
        <taxon>Bacillota</taxon>
        <taxon>Bacilli</taxon>
        <taxon>Bacillales</taxon>
        <taxon>Listeriaceae</taxon>
        <taxon>Listeria</taxon>
    </lineage>
</organism>
<feature type="domain" description="Response regulatory" evidence="2">
    <location>
        <begin position="1"/>
        <end position="93"/>
    </location>
</feature>
<keyword evidence="4" id="KW-1185">Reference proteome</keyword>
<dbReference type="GO" id="GO:0046872">
    <property type="term" value="F:metal ion binding"/>
    <property type="evidence" value="ECO:0007669"/>
    <property type="project" value="UniProtKB-KW"/>
</dbReference>
<dbReference type="InterPro" id="IPR011006">
    <property type="entry name" value="CheY-like_superfamily"/>
</dbReference>
<dbReference type="GO" id="GO:0003677">
    <property type="term" value="F:DNA binding"/>
    <property type="evidence" value="ECO:0007669"/>
    <property type="project" value="UniProtKB-KW"/>
</dbReference>
<keyword evidence="1" id="KW-0597">Phosphoprotein</keyword>
<dbReference type="Pfam" id="PF00072">
    <property type="entry name" value="Response_reg"/>
    <property type="match status" value="1"/>
</dbReference>
<dbReference type="GO" id="GO:0160237">
    <property type="term" value="F:D-Ala-D-Ala dipeptidase activity"/>
    <property type="evidence" value="ECO:0007669"/>
    <property type="project" value="UniProtKB-EC"/>
</dbReference>
<dbReference type="GO" id="GO:0006508">
    <property type="term" value="P:proteolysis"/>
    <property type="evidence" value="ECO:0007669"/>
    <property type="project" value="UniProtKB-KW"/>
</dbReference>
<dbReference type="EMBL" id="AOCG01000006">
    <property type="protein sequence ID" value="EUJ19582.1"/>
    <property type="molecule type" value="Genomic_DNA"/>
</dbReference>
<gene>
    <name evidence="3" type="ORF">MAQA_05248</name>
</gene>
<dbReference type="PROSITE" id="PS50110">
    <property type="entry name" value="RESPONSE_REGULATORY"/>
    <property type="match status" value="1"/>
</dbReference>
<comment type="caution">
    <text evidence="3">The sequence shown here is derived from an EMBL/GenBank/DDBJ whole genome shotgun (WGS) entry which is preliminary data.</text>
</comment>
<evidence type="ECO:0000313" key="3">
    <source>
        <dbReference type="EMBL" id="EUJ19582.1"/>
    </source>
</evidence>
<feature type="modified residue" description="4-aspartylphosphate" evidence="1">
    <location>
        <position position="36"/>
    </location>
</feature>
<evidence type="ECO:0000259" key="2">
    <source>
        <dbReference type="PROSITE" id="PS50110"/>
    </source>
</evidence>